<gene>
    <name evidence="2" type="ordered locus">NT01EI_1488</name>
</gene>
<feature type="region of interest" description="Disordered" evidence="1">
    <location>
        <begin position="1"/>
        <end position="38"/>
    </location>
</feature>
<dbReference type="AlphaFoldDB" id="C5BFF7"/>
<sequence length="38" mass="4181">MLSHAYPQPFSGVTVDNRQQAQSAQRISDKIHASNVTP</sequence>
<evidence type="ECO:0000313" key="2">
    <source>
        <dbReference type="EMBL" id="ACR68674.1"/>
    </source>
</evidence>
<dbReference type="HOGENOM" id="CLU_3327314_0_0_6"/>
<evidence type="ECO:0000256" key="1">
    <source>
        <dbReference type="SAM" id="MobiDB-lite"/>
    </source>
</evidence>
<accession>C5BFF7</accession>
<proteinExistence type="predicted"/>
<feature type="compositionally biased region" description="Polar residues" evidence="1">
    <location>
        <begin position="14"/>
        <end position="26"/>
    </location>
</feature>
<protein>
    <submittedName>
        <fullName evidence="2">Uncharacterized protein</fullName>
    </submittedName>
</protein>
<reference evidence="3" key="1">
    <citation type="submission" date="2009-03" db="EMBL/GenBank/DDBJ databases">
        <title>Complete genome sequence of Edwardsiella ictaluri 93-146.</title>
        <authorList>
            <person name="Williams M.L."/>
            <person name="Gillaspy A.F."/>
            <person name="Dyer D.W."/>
            <person name="Thune R.L."/>
            <person name="Waldbieser G.C."/>
            <person name="Schuster S.C."/>
            <person name="Gipson J."/>
            <person name="Zaitshik J."/>
            <person name="Landry C."/>
            <person name="Lawrence M.L."/>
        </authorList>
    </citation>
    <scope>NUCLEOTIDE SEQUENCE [LARGE SCALE GENOMIC DNA]</scope>
    <source>
        <strain evidence="3">93-146</strain>
    </source>
</reference>
<reference evidence="2 3" key="2">
    <citation type="journal article" date="2012" name="J. Bacteriol.">
        <title>Genome Sequence of Edwardsiella ictaluri 93-146, a Strain Associated with a Natural Channel Catfish Outbreak of Enteric Septicemia of Catfish.</title>
        <authorList>
            <person name="Williams M.L."/>
            <person name="Gillaspy A.F."/>
            <person name="Dyer D.W."/>
            <person name="Thune R.L."/>
            <person name="Waldbieser G.C."/>
            <person name="Schuster S.C."/>
            <person name="Gipson J."/>
            <person name="Zaitshik J."/>
            <person name="Landry C."/>
            <person name="Banes M.M."/>
            <person name="Lawrence M.L."/>
        </authorList>
    </citation>
    <scope>NUCLEOTIDE SEQUENCE [LARGE SCALE GENOMIC DNA]</scope>
    <source>
        <strain evidence="2 3">93-146</strain>
    </source>
</reference>
<evidence type="ECO:0000313" key="3">
    <source>
        <dbReference type="Proteomes" id="UP000001485"/>
    </source>
</evidence>
<dbReference type="KEGG" id="eic:NT01EI_1488"/>
<organism evidence="2 3">
    <name type="scientific">Edwardsiella ictaluri (strain 93-146)</name>
    <dbReference type="NCBI Taxonomy" id="634503"/>
    <lineage>
        <taxon>Bacteria</taxon>
        <taxon>Pseudomonadati</taxon>
        <taxon>Pseudomonadota</taxon>
        <taxon>Gammaproteobacteria</taxon>
        <taxon>Enterobacterales</taxon>
        <taxon>Hafniaceae</taxon>
        <taxon>Edwardsiella</taxon>
    </lineage>
</organism>
<dbReference type="EMBL" id="CP001600">
    <property type="protein sequence ID" value="ACR68674.1"/>
    <property type="molecule type" value="Genomic_DNA"/>
</dbReference>
<dbReference type="Proteomes" id="UP000001485">
    <property type="component" value="Chromosome"/>
</dbReference>
<name>C5BFF7_EDWI9</name>